<feature type="region of interest" description="Disordered" evidence="6">
    <location>
        <begin position="402"/>
        <end position="469"/>
    </location>
</feature>
<dbReference type="PANTHER" id="PTHR32060:SF30">
    <property type="entry name" value="CARBOXY-TERMINAL PROCESSING PROTEASE CTPA"/>
    <property type="match status" value="1"/>
</dbReference>
<dbReference type="EMBL" id="CP042997">
    <property type="protein sequence ID" value="QEH36051.1"/>
    <property type="molecule type" value="Genomic_DNA"/>
</dbReference>
<reference evidence="9 10" key="1">
    <citation type="submission" date="2019-08" db="EMBL/GenBank/DDBJ databases">
        <title>Deep-cultivation of Planctomycetes and their phenomic and genomic characterization uncovers novel biology.</title>
        <authorList>
            <person name="Wiegand S."/>
            <person name="Jogler M."/>
            <person name="Boedeker C."/>
            <person name="Pinto D."/>
            <person name="Vollmers J."/>
            <person name="Rivas-Marin E."/>
            <person name="Kohn T."/>
            <person name="Peeters S.H."/>
            <person name="Heuer A."/>
            <person name="Rast P."/>
            <person name="Oberbeckmann S."/>
            <person name="Bunk B."/>
            <person name="Jeske O."/>
            <person name="Meyerdierks A."/>
            <person name="Storesund J.E."/>
            <person name="Kallscheuer N."/>
            <person name="Luecker S."/>
            <person name="Lage O.M."/>
            <person name="Pohl T."/>
            <person name="Merkel B.J."/>
            <person name="Hornburger P."/>
            <person name="Mueller R.-W."/>
            <person name="Bruemmer F."/>
            <person name="Labrenz M."/>
            <person name="Spormann A.M."/>
            <person name="Op den Camp H."/>
            <person name="Overmann J."/>
            <person name="Amann R."/>
            <person name="Jetten M.S.M."/>
            <person name="Mascher T."/>
            <person name="Medema M.H."/>
            <person name="Devos D.P."/>
            <person name="Kaster A.-K."/>
            <person name="Ovreas L."/>
            <person name="Rohde M."/>
            <person name="Galperin M.Y."/>
            <person name="Jogler C."/>
        </authorList>
    </citation>
    <scope>NUCLEOTIDE SEQUENCE [LARGE SCALE GENOMIC DNA]</scope>
    <source>
        <strain evidence="9 10">OJF2</strain>
    </source>
</reference>
<accession>A0A5B9W7Q9</accession>
<evidence type="ECO:0000256" key="2">
    <source>
        <dbReference type="ARBA" id="ARBA00022670"/>
    </source>
</evidence>
<dbReference type="Proteomes" id="UP000324233">
    <property type="component" value="Chromosome"/>
</dbReference>
<dbReference type="SUPFAM" id="SSF52096">
    <property type="entry name" value="ClpP/crotonase"/>
    <property type="match status" value="1"/>
</dbReference>
<dbReference type="RefSeq" id="WP_148595776.1">
    <property type="nucleotide sequence ID" value="NZ_CP042997.1"/>
</dbReference>
<dbReference type="InterPro" id="IPR001478">
    <property type="entry name" value="PDZ"/>
</dbReference>
<keyword evidence="3 5" id="KW-0378">Hydrolase</keyword>
<sequence length="491" mass="53459" precursor="true">MSRRNFLALAALVVSSGLFCWQATQGAKPKDEMLELYGLFVDAVEKVEANYVKPVSRRELLESAIEGMLQNLDQHSTFINTSESRLFRRQIEGKFGGIGIQVGIDPETNRLRVIAPMVGTPAYEAGILAGDQIMEIDGTSTEGMGPDKAVEVLTGRPGTDVKLTVLHEGTEAAETVAVTRAIIEVPSVLADHRVEGDKWDYFLDKDSKIAYIRISSFVQNTAEDLRKALDEIKEQGAAGLILDLRDNPGGLLTAAVEISDMFLEKGKIVSTEGRNTIPKSYLAQKDSPFEDLPLVVLVNSNSASASEIVSAALQDNGRATIVGSRSYGKGSVQNLLELEDGTSVLKLTVAGYHRPNGNNIHRFRDSKPTDKWGVSPDAGMEVKLTPAEYIQWFIARRERDLNSSAKGRKHAAPDSDKKDEKKADDKKADDKAKPEAAAKPEEKKADPKDRPVVSKARKPGEDAGPFVDKVRDRAVEVLKAKIAKAPQAKAA</sequence>
<dbReference type="Pfam" id="PF00595">
    <property type="entry name" value="PDZ"/>
    <property type="match status" value="1"/>
</dbReference>
<dbReference type="AlphaFoldDB" id="A0A5B9W7Q9"/>
<dbReference type="GO" id="GO:0004252">
    <property type="term" value="F:serine-type endopeptidase activity"/>
    <property type="evidence" value="ECO:0007669"/>
    <property type="project" value="UniProtKB-EC"/>
</dbReference>
<dbReference type="SMART" id="SM00245">
    <property type="entry name" value="TSPc"/>
    <property type="match status" value="1"/>
</dbReference>
<dbReference type="KEGG" id="agv:OJF2_46090"/>
<dbReference type="InterPro" id="IPR036034">
    <property type="entry name" value="PDZ_sf"/>
</dbReference>
<dbReference type="PANTHER" id="PTHR32060">
    <property type="entry name" value="TAIL-SPECIFIC PROTEASE"/>
    <property type="match status" value="1"/>
</dbReference>
<dbReference type="InterPro" id="IPR004447">
    <property type="entry name" value="Peptidase_S41A"/>
</dbReference>
<evidence type="ECO:0000313" key="10">
    <source>
        <dbReference type="Proteomes" id="UP000324233"/>
    </source>
</evidence>
<dbReference type="EC" id="3.4.21.102" evidence="9"/>
<keyword evidence="4 5" id="KW-0720">Serine protease</keyword>
<dbReference type="CDD" id="cd07560">
    <property type="entry name" value="Peptidase_S41_CPP"/>
    <property type="match status" value="1"/>
</dbReference>
<evidence type="ECO:0000259" key="8">
    <source>
        <dbReference type="PROSITE" id="PS50106"/>
    </source>
</evidence>
<name>A0A5B9W7Q9_9BACT</name>
<dbReference type="GO" id="GO:0030288">
    <property type="term" value="C:outer membrane-bounded periplasmic space"/>
    <property type="evidence" value="ECO:0007669"/>
    <property type="project" value="TreeGrafter"/>
</dbReference>
<feature type="compositionally biased region" description="Basic and acidic residues" evidence="6">
    <location>
        <begin position="411"/>
        <end position="452"/>
    </location>
</feature>
<gene>
    <name evidence="9" type="primary">ctpA</name>
    <name evidence="9" type="ORF">OJF2_46090</name>
</gene>
<feature type="chain" id="PRO_5022966435" evidence="7">
    <location>
        <begin position="24"/>
        <end position="491"/>
    </location>
</feature>
<dbReference type="Gene3D" id="2.30.42.10">
    <property type="match status" value="1"/>
</dbReference>
<dbReference type="InterPro" id="IPR029045">
    <property type="entry name" value="ClpP/crotonase-like_dom_sf"/>
</dbReference>
<dbReference type="CDD" id="cd06782">
    <property type="entry name" value="cpPDZ_CPP-like"/>
    <property type="match status" value="1"/>
</dbReference>
<dbReference type="NCBIfam" id="TIGR00225">
    <property type="entry name" value="prc"/>
    <property type="match status" value="1"/>
</dbReference>
<keyword evidence="7" id="KW-0732">Signal</keyword>
<evidence type="ECO:0000256" key="1">
    <source>
        <dbReference type="ARBA" id="ARBA00009179"/>
    </source>
</evidence>
<evidence type="ECO:0000313" key="9">
    <source>
        <dbReference type="EMBL" id="QEH36051.1"/>
    </source>
</evidence>
<dbReference type="OrthoDB" id="9812068at2"/>
<dbReference type="GO" id="GO:0007165">
    <property type="term" value="P:signal transduction"/>
    <property type="evidence" value="ECO:0007669"/>
    <property type="project" value="TreeGrafter"/>
</dbReference>
<dbReference type="SMART" id="SM00228">
    <property type="entry name" value="PDZ"/>
    <property type="match status" value="1"/>
</dbReference>
<evidence type="ECO:0000256" key="4">
    <source>
        <dbReference type="ARBA" id="ARBA00022825"/>
    </source>
</evidence>
<evidence type="ECO:0000256" key="3">
    <source>
        <dbReference type="ARBA" id="ARBA00022801"/>
    </source>
</evidence>
<dbReference type="Gene3D" id="3.90.226.10">
    <property type="entry name" value="2-enoyl-CoA Hydratase, Chain A, domain 1"/>
    <property type="match status" value="1"/>
</dbReference>
<comment type="similarity">
    <text evidence="1 5">Belongs to the peptidase S41A family.</text>
</comment>
<feature type="domain" description="PDZ" evidence="8">
    <location>
        <begin position="84"/>
        <end position="153"/>
    </location>
</feature>
<dbReference type="InterPro" id="IPR005151">
    <property type="entry name" value="Tail-specific_protease"/>
</dbReference>
<evidence type="ECO:0000256" key="5">
    <source>
        <dbReference type="RuleBase" id="RU004404"/>
    </source>
</evidence>
<keyword evidence="2 5" id="KW-0645">Protease</keyword>
<dbReference type="Gene3D" id="3.30.750.44">
    <property type="match status" value="1"/>
</dbReference>
<dbReference type="GO" id="GO:0006508">
    <property type="term" value="P:proteolysis"/>
    <property type="evidence" value="ECO:0007669"/>
    <property type="project" value="UniProtKB-KW"/>
</dbReference>
<organism evidence="9 10">
    <name type="scientific">Aquisphaera giovannonii</name>
    <dbReference type="NCBI Taxonomy" id="406548"/>
    <lineage>
        <taxon>Bacteria</taxon>
        <taxon>Pseudomonadati</taxon>
        <taxon>Planctomycetota</taxon>
        <taxon>Planctomycetia</taxon>
        <taxon>Isosphaerales</taxon>
        <taxon>Isosphaeraceae</taxon>
        <taxon>Aquisphaera</taxon>
    </lineage>
</organism>
<protein>
    <submittedName>
        <fullName evidence="9">Carboxy-terminal processing protease CtpA</fullName>
        <ecNumber evidence="9">3.4.21.102</ecNumber>
    </submittedName>
</protein>
<proteinExistence type="inferred from homology"/>
<evidence type="ECO:0000256" key="6">
    <source>
        <dbReference type="SAM" id="MobiDB-lite"/>
    </source>
</evidence>
<dbReference type="SUPFAM" id="SSF50156">
    <property type="entry name" value="PDZ domain-like"/>
    <property type="match status" value="1"/>
</dbReference>
<keyword evidence="10" id="KW-1185">Reference proteome</keyword>
<evidence type="ECO:0000256" key="7">
    <source>
        <dbReference type="SAM" id="SignalP"/>
    </source>
</evidence>
<feature type="signal peptide" evidence="7">
    <location>
        <begin position="1"/>
        <end position="23"/>
    </location>
</feature>
<dbReference type="FunFam" id="2.30.42.10:FF:000063">
    <property type="entry name" value="Peptidase, S41 family"/>
    <property type="match status" value="1"/>
</dbReference>
<dbReference type="Pfam" id="PF03572">
    <property type="entry name" value="Peptidase_S41"/>
    <property type="match status" value="1"/>
</dbReference>
<dbReference type="PROSITE" id="PS50106">
    <property type="entry name" value="PDZ"/>
    <property type="match status" value="1"/>
</dbReference>